<accession>A0A9D2BYW8</accession>
<dbReference type="Proteomes" id="UP000823868">
    <property type="component" value="Unassembled WGS sequence"/>
</dbReference>
<name>A0A9D2BYW8_9FIRM</name>
<protein>
    <submittedName>
        <fullName evidence="2">Dihydropteridine reductase</fullName>
    </submittedName>
</protein>
<feature type="transmembrane region" description="Helical" evidence="1">
    <location>
        <begin position="37"/>
        <end position="56"/>
    </location>
</feature>
<keyword evidence="1" id="KW-0812">Transmembrane</keyword>
<evidence type="ECO:0000256" key="1">
    <source>
        <dbReference type="SAM" id="Phobius"/>
    </source>
</evidence>
<gene>
    <name evidence="2" type="ORF">H9841_06795</name>
</gene>
<sequence>MNTDKIFAEAIANEYAPKDTSKVVALRKLDWKAKRSATLFAYGFGMGMALVLGLGMCLSMEVIGGGGVLMTGGGILLGVLGIVGVGLNYPIYKKLLRSGKEKYAFAIMQLAREISESAE</sequence>
<feature type="transmembrane region" description="Helical" evidence="1">
    <location>
        <begin position="68"/>
        <end position="92"/>
    </location>
</feature>
<reference evidence="2" key="2">
    <citation type="submission" date="2021-04" db="EMBL/GenBank/DDBJ databases">
        <authorList>
            <person name="Gilroy R."/>
        </authorList>
    </citation>
    <scope>NUCLEOTIDE SEQUENCE</scope>
    <source>
        <strain evidence="2">ChiBcec16_6824</strain>
    </source>
</reference>
<evidence type="ECO:0000313" key="2">
    <source>
        <dbReference type="EMBL" id="HIY21589.1"/>
    </source>
</evidence>
<reference evidence="2" key="1">
    <citation type="journal article" date="2021" name="PeerJ">
        <title>Extensive microbial diversity within the chicken gut microbiome revealed by metagenomics and culture.</title>
        <authorList>
            <person name="Gilroy R."/>
            <person name="Ravi A."/>
            <person name="Getino M."/>
            <person name="Pursley I."/>
            <person name="Horton D.L."/>
            <person name="Alikhan N.F."/>
            <person name="Baker D."/>
            <person name="Gharbi K."/>
            <person name="Hall N."/>
            <person name="Watson M."/>
            <person name="Adriaenssens E.M."/>
            <person name="Foster-Nyarko E."/>
            <person name="Jarju S."/>
            <person name="Secka A."/>
            <person name="Antonio M."/>
            <person name="Oren A."/>
            <person name="Chaudhuri R.R."/>
            <person name="La Ragione R."/>
            <person name="Hildebrand F."/>
            <person name="Pallen M.J."/>
        </authorList>
    </citation>
    <scope>NUCLEOTIDE SEQUENCE</scope>
    <source>
        <strain evidence="2">ChiBcec16_6824</strain>
    </source>
</reference>
<comment type="caution">
    <text evidence="2">The sequence shown here is derived from an EMBL/GenBank/DDBJ whole genome shotgun (WGS) entry which is preliminary data.</text>
</comment>
<dbReference type="EMBL" id="DXDX01000124">
    <property type="protein sequence ID" value="HIY21589.1"/>
    <property type="molecule type" value="Genomic_DNA"/>
</dbReference>
<proteinExistence type="predicted"/>
<dbReference type="AlphaFoldDB" id="A0A9D2BYW8"/>
<organism evidence="2 3">
    <name type="scientific">Candidatus Flavonifractor merdigallinarum</name>
    <dbReference type="NCBI Taxonomy" id="2838589"/>
    <lineage>
        <taxon>Bacteria</taxon>
        <taxon>Bacillati</taxon>
        <taxon>Bacillota</taxon>
        <taxon>Clostridia</taxon>
        <taxon>Eubacteriales</taxon>
        <taxon>Oscillospiraceae</taxon>
        <taxon>Flavonifractor</taxon>
    </lineage>
</organism>
<evidence type="ECO:0000313" key="3">
    <source>
        <dbReference type="Proteomes" id="UP000823868"/>
    </source>
</evidence>
<keyword evidence="1" id="KW-1133">Transmembrane helix</keyword>
<keyword evidence="1" id="KW-0472">Membrane</keyword>